<gene>
    <name evidence="2" type="ORF">COCON_G00071560</name>
</gene>
<sequence length="539" mass="59589">MDNHIKMYMKDNDNVFRNTLERIFEKYSRVDGSGVEVCLQSMTCRTEEGIRPWNGEEVERQMRSLKTIADSTGISARGQDTSGDIQLDETQTCCDDPSVSESQMERTSETASWESGPDGSAVQPEQQDEELERTLSSRGSLLDLYPSMLCKVGGAWRRQAVTEAANAVLRRYRRRGRPRPQIQALKLRPQRQGLQAGGAGQGAGPVVTDSGSLSRTFTVSRASPRSSPQNTLQPHHQPSRPAYQERSFPSRLTSLPHRPPPLYSSPSPMPHRPPPPYSSPSSMPHKTHPPYSSPSLMPHKPHPPYSSPSPLPQRPPLPVASPSQWERGPSQAPPPCSEQCLRRRSFSGFPAFRAFPASRSQVDEQFEELYQRYVCQPKPGWSLPSLSSPLPRALAALALSPLSPRVRKRGRAPEPNTPKPKRFREGSPSPSPQSWPHYHRTTAPMSPCRPAGAAHKTTAPMSPVSPGHSHSNQLGGAFRKDPCSHSPQRHTGAAWSSRAQSEGKFPVRSSISWPRGFSPSSSRRRLLYGLPVTKGATAW</sequence>
<feature type="compositionally biased region" description="Low complexity" evidence="1">
    <location>
        <begin position="509"/>
        <end position="520"/>
    </location>
</feature>
<dbReference type="Gene3D" id="6.10.250.2320">
    <property type="match status" value="1"/>
</dbReference>
<feature type="compositionally biased region" description="Pro residues" evidence="1">
    <location>
        <begin position="303"/>
        <end position="319"/>
    </location>
</feature>
<feature type="compositionally biased region" description="Polar residues" evidence="1">
    <location>
        <begin position="71"/>
        <end position="93"/>
    </location>
</feature>
<comment type="caution">
    <text evidence="2">The sequence shown here is derived from an EMBL/GenBank/DDBJ whole genome shotgun (WGS) entry which is preliminary data.</text>
</comment>
<organism evidence="2 3">
    <name type="scientific">Conger conger</name>
    <name type="common">Conger eel</name>
    <name type="synonym">Muraena conger</name>
    <dbReference type="NCBI Taxonomy" id="82655"/>
    <lineage>
        <taxon>Eukaryota</taxon>
        <taxon>Metazoa</taxon>
        <taxon>Chordata</taxon>
        <taxon>Craniata</taxon>
        <taxon>Vertebrata</taxon>
        <taxon>Euteleostomi</taxon>
        <taxon>Actinopterygii</taxon>
        <taxon>Neopterygii</taxon>
        <taxon>Teleostei</taxon>
        <taxon>Anguilliformes</taxon>
        <taxon>Congridae</taxon>
        <taxon>Conger</taxon>
    </lineage>
</organism>
<dbReference type="Proteomes" id="UP001152803">
    <property type="component" value="Unassembled WGS sequence"/>
</dbReference>
<feature type="region of interest" description="Disordered" evidence="1">
    <location>
        <begin position="399"/>
        <end position="520"/>
    </location>
</feature>
<feature type="compositionally biased region" description="Polar residues" evidence="1">
    <location>
        <begin position="209"/>
        <end position="236"/>
    </location>
</feature>
<dbReference type="AlphaFoldDB" id="A0A9Q1DTE9"/>
<evidence type="ECO:0000313" key="2">
    <source>
        <dbReference type="EMBL" id="KAJ8280090.1"/>
    </source>
</evidence>
<protein>
    <submittedName>
        <fullName evidence="2">Uncharacterized protein</fullName>
    </submittedName>
</protein>
<evidence type="ECO:0000256" key="1">
    <source>
        <dbReference type="SAM" id="MobiDB-lite"/>
    </source>
</evidence>
<dbReference type="OrthoDB" id="8957442at2759"/>
<name>A0A9Q1DTE9_CONCO</name>
<feature type="compositionally biased region" description="Pro residues" evidence="1">
    <location>
        <begin position="257"/>
        <end position="278"/>
    </location>
</feature>
<reference evidence="2" key="1">
    <citation type="journal article" date="2023" name="Science">
        <title>Genome structures resolve the early diversification of teleost fishes.</title>
        <authorList>
            <person name="Parey E."/>
            <person name="Louis A."/>
            <person name="Montfort J."/>
            <person name="Bouchez O."/>
            <person name="Roques C."/>
            <person name="Iampietro C."/>
            <person name="Lluch J."/>
            <person name="Castinel A."/>
            <person name="Donnadieu C."/>
            <person name="Desvignes T."/>
            <person name="Floi Bucao C."/>
            <person name="Jouanno E."/>
            <person name="Wen M."/>
            <person name="Mejri S."/>
            <person name="Dirks R."/>
            <person name="Jansen H."/>
            <person name="Henkel C."/>
            <person name="Chen W.J."/>
            <person name="Zahm M."/>
            <person name="Cabau C."/>
            <person name="Klopp C."/>
            <person name="Thompson A.W."/>
            <person name="Robinson-Rechavi M."/>
            <person name="Braasch I."/>
            <person name="Lecointre G."/>
            <person name="Bobe J."/>
            <person name="Postlethwait J.H."/>
            <person name="Berthelot C."/>
            <person name="Roest Crollius H."/>
            <person name="Guiguen Y."/>
        </authorList>
    </citation>
    <scope>NUCLEOTIDE SEQUENCE</scope>
    <source>
        <strain evidence="2">Concon-B</strain>
    </source>
</reference>
<evidence type="ECO:0000313" key="3">
    <source>
        <dbReference type="Proteomes" id="UP001152803"/>
    </source>
</evidence>
<proteinExistence type="predicted"/>
<feature type="region of interest" description="Disordered" evidence="1">
    <location>
        <begin position="172"/>
        <end position="340"/>
    </location>
</feature>
<keyword evidence="3" id="KW-1185">Reference proteome</keyword>
<feature type="region of interest" description="Disordered" evidence="1">
    <location>
        <begin position="71"/>
        <end position="135"/>
    </location>
</feature>
<dbReference type="EMBL" id="JAFJMO010000004">
    <property type="protein sequence ID" value="KAJ8280090.1"/>
    <property type="molecule type" value="Genomic_DNA"/>
</dbReference>
<accession>A0A9Q1DTE9</accession>